<feature type="region of interest" description="Disordered" evidence="1">
    <location>
        <begin position="1"/>
        <end position="88"/>
    </location>
</feature>
<dbReference type="VEuPathDB" id="CryptoDB:Vbra_7682"/>
<feature type="compositionally biased region" description="Pro residues" evidence="1">
    <location>
        <begin position="24"/>
        <end position="37"/>
    </location>
</feature>
<sequence>MPAGGHDTNNGSSFEVQGQADSPTPAPTPPIPAPHPAALPEGDNDNTAATAPPAAPEASPAPEAPTAPEATAPTLHKAAEWTLERGTASAHGVAIERAAVSFPTLRNGPLTLPVVQKTIRMQKERLEPAFLYLLTTQRPEESRPPTAQPPHDLAKLAHKKGAVPPAVREALEEAFAVPRPTTS</sequence>
<feature type="compositionally biased region" description="Low complexity" evidence="1">
    <location>
        <begin position="47"/>
        <end position="74"/>
    </location>
</feature>
<dbReference type="Proteomes" id="UP000041254">
    <property type="component" value="Unassembled WGS sequence"/>
</dbReference>
<gene>
    <name evidence="2" type="ORF">Vbra_7682</name>
</gene>
<dbReference type="InParanoid" id="A0A0G4EJ23"/>
<name>A0A0G4EJ23_VITBC</name>
<dbReference type="PhylomeDB" id="A0A0G4EJ23"/>
<dbReference type="EMBL" id="CDMY01000243">
    <property type="protein sequence ID" value="CEL96702.1"/>
    <property type="molecule type" value="Genomic_DNA"/>
</dbReference>
<dbReference type="AlphaFoldDB" id="A0A0G4EJ23"/>
<organism evidence="2 3">
    <name type="scientific">Vitrella brassicaformis (strain CCMP3155)</name>
    <dbReference type="NCBI Taxonomy" id="1169540"/>
    <lineage>
        <taxon>Eukaryota</taxon>
        <taxon>Sar</taxon>
        <taxon>Alveolata</taxon>
        <taxon>Colpodellida</taxon>
        <taxon>Vitrellaceae</taxon>
        <taxon>Vitrella</taxon>
    </lineage>
</organism>
<accession>A0A0G4EJ23</accession>
<evidence type="ECO:0000313" key="3">
    <source>
        <dbReference type="Proteomes" id="UP000041254"/>
    </source>
</evidence>
<protein>
    <submittedName>
        <fullName evidence="2">Uncharacterized protein</fullName>
    </submittedName>
</protein>
<feature type="compositionally biased region" description="Polar residues" evidence="1">
    <location>
        <begin position="7"/>
        <end position="22"/>
    </location>
</feature>
<evidence type="ECO:0000313" key="2">
    <source>
        <dbReference type="EMBL" id="CEL96702.1"/>
    </source>
</evidence>
<keyword evidence="3" id="KW-1185">Reference proteome</keyword>
<proteinExistence type="predicted"/>
<evidence type="ECO:0000256" key="1">
    <source>
        <dbReference type="SAM" id="MobiDB-lite"/>
    </source>
</evidence>
<reference evidence="2 3" key="1">
    <citation type="submission" date="2014-11" db="EMBL/GenBank/DDBJ databases">
        <authorList>
            <person name="Zhu J."/>
            <person name="Qi W."/>
            <person name="Song R."/>
        </authorList>
    </citation>
    <scope>NUCLEOTIDE SEQUENCE [LARGE SCALE GENOMIC DNA]</scope>
</reference>